<proteinExistence type="predicted"/>
<reference evidence="1 2" key="1">
    <citation type="submission" date="2020-07" db="EMBL/GenBank/DDBJ databases">
        <title>Diversity of carbapenemase encoding genes among Pseudomonas putida group clinical isolates in a tertiary Brazilian hospital.</title>
        <authorList>
            <person name="Alberto-Lei F."/>
            <person name="Nodari C.S."/>
            <person name="Streling A.P."/>
            <person name="Paulino J.T."/>
            <person name="Bessa-Neto F.O."/>
            <person name="Cayo R."/>
            <person name="Gales A.C."/>
        </authorList>
    </citation>
    <scope>NUCLEOTIDE SEQUENCE [LARGE SCALE GENOMIC DNA]</scope>
    <source>
        <strain evidence="1 2">12464</strain>
    </source>
</reference>
<name>A0A7W2L055_PSEPU</name>
<organism evidence="1 2">
    <name type="scientific">Pseudomonas putida</name>
    <name type="common">Arthrobacter siderocapsulatus</name>
    <dbReference type="NCBI Taxonomy" id="303"/>
    <lineage>
        <taxon>Bacteria</taxon>
        <taxon>Pseudomonadati</taxon>
        <taxon>Pseudomonadota</taxon>
        <taxon>Gammaproteobacteria</taxon>
        <taxon>Pseudomonadales</taxon>
        <taxon>Pseudomonadaceae</taxon>
        <taxon>Pseudomonas</taxon>
    </lineage>
</organism>
<comment type="caution">
    <text evidence="1">The sequence shown here is derived from an EMBL/GenBank/DDBJ whole genome shotgun (WGS) entry which is preliminary data.</text>
</comment>
<dbReference type="Proteomes" id="UP000553948">
    <property type="component" value="Unassembled WGS sequence"/>
</dbReference>
<dbReference type="AlphaFoldDB" id="A0A7W2L055"/>
<sequence length="113" mass="12485">MTVLSKSLEDLLTSIYADDKVSMKEFLTLQADADNRWERVIAELGPNTTLLAFQKAMDVAMHMLHLSVEHVKRQELTDLGEAVVKDAVTAQVEYVRAGCALSLRALKVGPNSI</sequence>
<accession>A0A7W2L055</accession>
<protein>
    <submittedName>
        <fullName evidence="1">Uncharacterized protein</fullName>
    </submittedName>
</protein>
<dbReference type="EMBL" id="JACGDG010000006">
    <property type="protein sequence ID" value="MBA6115806.1"/>
    <property type="molecule type" value="Genomic_DNA"/>
</dbReference>
<evidence type="ECO:0000313" key="2">
    <source>
        <dbReference type="Proteomes" id="UP000553948"/>
    </source>
</evidence>
<evidence type="ECO:0000313" key="1">
    <source>
        <dbReference type="EMBL" id="MBA6115806.1"/>
    </source>
</evidence>
<dbReference type="RefSeq" id="WP_054900706.1">
    <property type="nucleotide sequence ID" value="NZ_CP060529.1"/>
</dbReference>
<gene>
    <name evidence="1" type="ORF">H4C47_08695</name>
</gene>